<evidence type="ECO:0000313" key="4">
    <source>
        <dbReference type="Proteomes" id="UP001165296"/>
    </source>
</evidence>
<dbReference type="RefSeq" id="WP_226170388.1">
    <property type="nucleotide sequence ID" value="NZ_JAJADR010000001.1"/>
</dbReference>
<dbReference type="SMART" id="SM00089">
    <property type="entry name" value="PKD"/>
    <property type="match status" value="1"/>
</dbReference>
<dbReference type="Pfam" id="PF18911">
    <property type="entry name" value="PKD_4"/>
    <property type="match status" value="1"/>
</dbReference>
<dbReference type="PROSITE" id="PS50093">
    <property type="entry name" value="PKD"/>
    <property type="match status" value="1"/>
</dbReference>
<dbReference type="PROSITE" id="PS51257">
    <property type="entry name" value="PROKAR_LIPOPROTEIN"/>
    <property type="match status" value="1"/>
</dbReference>
<dbReference type="CDD" id="cd00146">
    <property type="entry name" value="PKD"/>
    <property type="match status" value="1"/>
</dbReference>
<dbReference type="Gene3D" id="2.60.40.10">
    <property type="entry name" value="Immunoglobulins"/>
    <property type="match status" value="1"/>
</dbReference>
<comment type="caution">
    <text evidence="3">The sequence shown here is derived from an EMBL/GenBank/DDBJ whole genome shotgun (WGS) entry which is preliminary data.</text>
</comment>
<organism evidence="3 4">
    <name type="scientific">Hymenobacter lucidus</name>
    <dbReference type="NCBI Taxonomy" id="2880930"/>
    <lineage>
        <taxon>Bacteria</taxon>
        <taxon>Pseudomonadati</taxon>
        <taxon>Bacteroidota</taxon>
        <taxon>Cytophagia</taxon>
        <taxon>Cytophagales</taxon>
        <taxon>Hymenobacteraceae</taxon>
        <taxon>Hymenobacter</taxon>
    </lineage>
</organism>
<dbReference type="InterPro" id="IPR000601">
    <property type="entry name" value="PKD_dom"/>
</dbReference>
<keyword evidence="4" id="KW-1185">Reference proteome</keyword>
<dbReference type="Proteomes" id="UP001165296">
    <property type="component" value="Unassembled WGS sequence"/>
</dbReference>
<protein>
    <submittedName>
        <fullName evidence="3">PKD domain-containing protein</fullName>
    </submittedName>
</protein>
<dbReference type="InterPro" id="IPR013783">
    <property type="entry name" value="Ig-like_fold"/>
</dbReference>
<reference evidence="3" key="1">
    <citation type="submission" date="2021-10" db="EMBL/GenBank/DDBJ databases">
        <authorList>
            <person name="Dean J.D."/>
            <person name="Kim M.K."/>
            <person name="Newey C.N."/>
            <person name="Stoker T.S."/>
            <person name="Thompson D.W."/>
            <person name="Grose J.H."/>
        </authorList>
    </citation>
    <scope>NUCLEOTIDE SEQUENCE</scope>
    <source>
        <strain evidence="3">BT178</strain>
    </source>
</reference>
<dbReference type="InterPro" id="IPR035986">
    <property type="entry name" value="PKD_dom_sf"/>
</dbReference>
<dbReference type="EMBL" id="JAJADR010000001">
    <property type="protein sequence ID" value="MCB2406475.1"/>
    <property type="molecule type" value="Genomic_DNA"/>
</dbReference>
<feature type="signal peptide" evidence="1">
    <location>
        <begin position="1"/>
        <end position="18"/>
    </location>
</feature>
<dbReference type="SUPFAM" id="SSF49299">
    <property type="entry name" value="PKD domain"/>
    <property type="match status" value="1"/>
</dbReference>
<evidence type="ECO:0000256" key="1">
    <source>
        <dbReference type="SAM" id="SignalP"/>
    </source>
</evidence>
<feature type="chain" id="PRO_5047449215" evidence="1">
    <location>
        <begin position="19"/>
        <end position="260"/>
    </location>
</feature>
<evidence type="ECO:0000313" key="3">
    <source>
        <dbReference type="EMBL" id="MCB2406475.1"/>
    </source>
</evidence>
<feature type="domain" description="PKD" evidence="2">
    <location>
        <begin position="62"/>
        <end position="107"/>
    </location>
</feature>
<sequence>MKKLLLSMALLGSFTACQKDDAAPAAVPGFAFRATTADALTMATHDTCSLFNKSQHAQSVAWDFGNGVTSEAPRPVLSYDKPGTYTVKLTTTNREGLKTSVSKTVQVLDLVVKRIVLNRTYWSLTPIPNFNSTWPKTDEADVYVQIQHLTPDSRFLPGGIVENAPVVFKSAPLKNVFRDTRTPLVIEVPGKVVLDKRKFRLSTDRYVTSLMATNADGTYCLMGSWFSGSSDMARIDDFTTRQYVYNVSLLSYLDIECRYE</sequence>
<proteinExistence type="predicted"/>
<name>A0ABS8AJU4_9BACT</name>
<keyword evidence="1" id="KW-0732">Signal</keyword>
<gene>
    <name evidence="3" type="ORF">LGH74_00665</name>
</gene>
<accession>A0ABS8AJU4</accession>
<evidence type="ECO:0000259" key="2">
    <source>
        <dbReference type="PROSITE" id="PS50093"/>
    </source>
</evidence>
<dbReference type="InterPro" id="IPR022409">
    <property type="entry name" value="PKD/Chitinase_dom"/>
</dbReference>